<dbReference type="Gene3D" id="1.20.1070.10">
    <property type="entry name" value="Rhodopsin 7-helix transmembrane proteins"/>
    <property type="match status" value="1"/>
</dbReference>
<evidence type="ECO:0000256" key="7">
    <source>
        <dbReference type="ARBA" id="ARBA00023136"/>
    </source>
</evidence>
<evidence type="ECO:0000256" key="8">
    <source>
        <dbReference type="ARBA" id="ARBA00023170"/>
    </source>
</evidence>
<protein>
    <submittedName>
        <fullName evidence="14">Putative G-protein coupled receptor moody-like</fullName>
    </submittedName>
</protein>
<evidence type="ECO:0000256" key="3">
    <source>
        <dbReference type="ARBA" id="ARBA00022475"/>
    </source>
</evidence>
<name>A0A423TXV7_PENVA</name>
<sequence length="452" mass="50633">MKSQREADSCRNSTDFRGRVSRRRWRRFPLRRGEDPPACGERTAGYSEEADSATPTPVVAKLRISAMDQSAEPAPAQRWAMMLTAVFAVVIMFIGFFGNLLTVLALPYSRRHRKTTTWFVVNLAAAAGVVRVTILPVTAAHLISLYMTAHALLSDSACAYFAFCRYVTMLVGLLSIAAIAINRCVLITMPKNYPKIFTSTNTSVTILCIWLLSIVLLLFPLLEAYGKFGYNDSTDECDFVDNTALGQSPRNVMMFAGYFLPCGVIVVSYALIFYKARMSSIKMKAITQANSQSAANTTAQRPAVGLRSRDIRIARTIAVIFVAFLVCCTPVSVLHYLDKQIHMPTTLLLLHPLYWLQYCLNMFIYVIMNSQYREAYVHFVAKWWPGVRNISGRLFREPSSDSGRSQRATTPTSLLRFSTRRGPGKPHTSTQRQPPPDIFETDTRTPSLDPSV</sequence>
<dbReference type="EMBL" id="QCYY01001001">
    <property type="protein sequence ID" value="ROT81232.1"/>
    <property type="molecule type" value="Genomic_DNA"/>
</dbReference>
<dbReference type="PRINTS" id="PR00237">
    <property type="entry name" value="GPCRRHODOPSN"/>
</dbReference>
<feature type="transmembrane region" description="Helical" evidence="12">
    <location>
        <begin position="255"/>
        <end position="274"/>
    </location>
</feature>
<feature type="transmembrane region" description="Helical" evidence="12">
    <location>
        <begin position="317"/>
        <end position="337"/>
    </location>
</feature>
<keyword evidence="4 10" id="KW-0812">Transmembrane</keyword>
<feature type="transmembrane region" description="Helical" evidence="12">
    <location>
        <begin position="202"/>
        <end position="222"/>
    </location>
</feature>
<feature type="region of interest" description="Disordered" evidence="11">
    <location>
        <begin position="27"/>
        <end position="53"/>
    </location>
</feature>
<gene>
    <name evidence="14" type="ORF">C7M84_000017</name>
</gene>
<keyword evidence="3" id="KW-1003">Cell membrane</keyword>
<keyword evidence="15" id="KW-1185">Reference proteome</keyword>
<dbReference type="PANTHER" id="PTHR24228">
    <property type="entry name" value="B2 BRADYKININ RECEPTOR/ANGIOTENSIN II RECEPTOR"/>
    <property type="match status" value="1"/>
</dbReference>
<feature type="transmembrane region" description="Helical" evidence="12">
    <location>
        <begin position="79"/>
        <end position="106"/>
    </location>
</feature>
<dbReference type="GO" id="GO:0004930">
    <property type="term" value="F:G protein-coupled receptor activity"/>
    <property type="evidence" value="ECO:0007669"/>
    <property type="project" value="UniProtKB-KW"/>
</dbReference>
<dbReference type="SUPFAM" id="SSF81321">
    <property type="entry name" value="Family A G protein-coupled receptor-like"/>
    <property type="match status" value="1"/>
</dbReference>
<comment type="caution">
    <text evidence="14">The sequence shown here is derived from an EMBL/GenBank/DDBJ whole genome shotgun (WGS) entry which is preliminary data.</text>
</comment>
<feature type="domain" description="G-protein coupled receptors family 1 profile" evidence="13">
    <location>
        <begin position="98"/>
        <end position="365"/>
    </location>
</feature>
<reference evidence="14 15" key="1">
    <citation type="submission" date="2018-04" db="EMBL/GenBank/DDBJ databases">
        <authorList>
            <person name="Zhang X."/>
            <person name="Yuan J."/>
            <person name="Li F."/>
            <person name="Xiang J."/>
        </authorList>
    </citation>
    <scope>NUCLEOTIDE SEQUENCE [LARGE SCALE GENOMIC DNA]</scope>
    <source>
        <tissue evidence="14">Muscle</tissue>
    </source>
</reference>
<evidence type="ECO:0000256" key="6">
    <source>
        <dbReference type="ARBA" id="ARBA00023040"/>
    </source>
</evidence>
<dbReference type="InterPro" id="IPR000276">
    <property type="entry name" value="GPCR_Rhodpsn"/>
</dbReference>
<comment type="similarity">
    <text evidence="2 10">Belongs to the G-protein coupled receptor 1 family.</text>
</comment>
<proteinExistence type="inferred from homology"/>
<evidence type="ECO:0000256" key="11">
    <source>
        <dbReference type="SAM" id="MobiDB-lite"/>
    </source>
</evidence>
<evidence type="ECO:0000256" key="5">
    <source>
        <dbReference type="ARBA" id="ARBA00022989"/>
    </source>
</evidence>
<dbReference type="PROSITE" id="PS00237">
    <property type="entry name" value="G_PROTEIN_RECEP_F1_1"/>
    <property type="match status" value="1"/>
</dbReference>
<dbReference type="AlphaFoldDB" id="A0A423TXV7"/>
<evidence type="ECO:0000256" key="9">
    <source>
        <dbReference type="ARBA" id="ARBA00023224"/>
    </source>
</evidence>
<dbReference type="Pfam" id="PF00001">
    <property type="entry name" value="7tm_1"/>
    <property type="match status" value="1"/>
</dbReference>
<feature type="transmembrane region" description="Helical" evidence="12">
    <location>
        <begin position="159"/>
        <end position="181"/>
    </location>
</feature>
<keyword evidence="9 10" id="KW-0807">Transducer</keyword>
<evidence type="ECO:0000259" key="13">
    <source>
        <dbReference type="PROSITE" id="PS50262"/>
    </source>
</evidence>
<dbReference type="PROSITE" id="PS50262">
    <property type="entry name" value="G_PROTEIN_RECEP_F1_2"/>
    <property type="match status" value="1"/>
</dbReference>
<evidence type="ECO:0000256" key="1">
    <source>
        <dbReference type="ARBA" id="ARBA00004651"/>
    </source>
</evidence>
<feature type="transmembrane region" description="Helical" evidence="12">
    <location>
        <begin position="118"/>
        <end position="147"/>
    </location>
</feature>
<feature type="transmembrane region" description="Helical" evidence="12">
    <location>
        <begin position="349"/>
        <end position="368"/>
    </location>
</feature>
<feature type="region of interest" description="Disordered" evidence="11">
    <location>
        <begin position="395"/>
        <end position="452"/>
    </location>
</feature>
<dbReference type="InterPro" id="IPR017452">
    <property type="entry name" value="GPCR_Rhodpsn_7TM"/>
</dbReference>
<comment type="subcellular location">
    <subcellularLocation>
        <location evidence="1">Cell membrane</location>
        <topology evidence="1">Multi-pass membrane protein</topology>
    </subcellularLocation>
</comment>
<keyword evidence="5 12" id="KW-1133">Transmembrane helix</keyword>
<keyword evidence="8 10" id="KW-0675">Receptor</keyword>
<evidence type="ECO:0000256" key="10">
    <source>
        <dbReference type="RuleBase" id="RU000688"/>
    </source>
</evidence>
<evidence type="ECO:0000256" key="2">
    <source>
        <dbReference type="ARBA" id="ARBA00010663"/>
    </source>
</evidence>
<keyword evidence="7 12" id="KW-0472">Membrane</keyword>
<keyword evidence="6 10" id="KW-0297">G-protein coupled receptor</keyword>
<evidence type="ECO:0000313" key="14">
    <source>
        <dbReference type="EMBL" id="ROT81232.1"/>
    </source>
</evidence>
<reference evidence="14 15" key="2">
    <citation type="submission" date="2019-01" db="EMBL/GenBank/DDBJ databases">
        <title>The decoding of complex shrimp genome reveals the adaptation for benthos swimmer, frequently molting mechanism and breeding impact on genome.</title>
        <authorList>
            <person name="Sun Y."/>
            <person name="Gao Y."/>
            <person name="Yu Y."/>
        </authorList>
    </citation>
    <scope>NUCLEOTIDE SEQUENCE [LARGE SCALE GENOMIC DNA]</scope>
    <source>
        <tissue evidence="14">Muscle</tissue>
    </source>
</reference>
<dbReference type="Proteomes" id="UP000283509">
    <property type="component" value="Unassembled WGS sequence"/>
</dbReference>
<dbReference type="GO" id="GO:0005886">
    <property type="term" value="C:plasma membrane"/>
    <property type="evidence" value="ECO:0007669"/>
    <property type="project" value="UniProtKB-SubCell"/>
</dbReference>
<dbReference type="OrthoDB" id="6117944at2759"/>
<accession>A0A423TXV7</accession>
<organism evidence="14 15">
    <name type="scientific">Penaeus vannamei</name>
    <name type="common">Whiteleg shrimp</name>
    <name type="synonym">Litopenaeus vannamei</name>
    <dbReference type="NCBI Taxonomy" id="6689"/>
    <lineage>
        <taxon>Eukaryota</taxon>
        <taxon>Metazoa</taxon>
        <taxon>Ecdysozoa</taxon>
        <taxon>Arthropoda</taxon>
        <taxon>Crustacea</taxon>
        <taxon>Multicrustacea</taxon>
        <taxon>Malacostraca</taxon>
        <taxon>Eumalacostraca</taxon>
        <taxon>Eucarida</taxon>
        <taxon>Decapoda</taxon>
        <taxon>Dendrobranchiata</taxon>
        <taxon>Penaeoidea</taxon>
        <taxon>Penaeidae</taxon>
        <taxon>Penaeus</taxon>
    </lineage>
</organism>
<dbReference type="PANTHER" id="PTHR24228:SF74">
    <property type="entry name" value="G-PROTEIN COUPLED RECEPTORS FAMILY 1 PROFILE DOMAIN-CONTAINING PROTEIN"/>
    <property type="match status" value="1"/>
</dbReference>
<evidence type="ECO:0000256" key="4">
    <source>
        <dbReference type="ARBA" id="ARBA00022692"/>
    </source>
</evidence>
<evidence type="ECO:0000256" key="12">
    <source>
        <dbReference type="SAM" id="Phobius"/>
    </source>
</evidence>
<evidence type="ECO:0000313" key="15">
    <source>
        <dbReference type="Proteomes" id="UP000283509"/>
    </source>
</evidence>
<feature type="compositionally biased region" description="Polar residues" evidence="11">
    <location>
        <begin position="400"/>
        <end position="416"/>
    </location>
</feature>